<protein>
    <submittedName>
        <fullName evidence="3">Uncharacterized protein</fullName>
    </submittedName>
</protein>
<accession>A0A4S9JVQ2</accession>
<keyword evidence="2" id="KW-0732">Signal</keyword>
<feature type="compositionally biased region" description="Polar residues" evidence="1">
    <location>
        <begin position="45"/>
        <end position="55"/>
    </location>
</feature>
<feature type="compositionally biased region" description="Gly residues" evidence="1">
    <location>
        <begin position="68"/>
        <end position="80"/>
    </location>
</feature>
<feature type="compositionally biased region" description="Low complexity" evidence="1">
    <location>
        <begin position="56"/>
        <end position="67"/>
    </location>
</feature>
<comment type="caution">
    <text evidence="3">The sequence shown here is derived from an EMBL/GenBank/DDBJ whole genome shotgun (WGS) entry which is preliminary data.</text>
</comment>
<feature type="signal peptide" evidence="2">
    <location>
        <begin position="1"/>
        <end position="20"/>
    </location>
</feature>
<feature type="chain" id="PRO_5020699101" evidence="2">
    <location>
        <begin position="21"/>
        <end position="129"/>
    </location>
</feature>
<dbReference type="EMBL" id="QZBD01000751">
    <property type="protein sequence ID" value="THY06784.1"/>
    <property type="molecule type" value="Genomic_DNA"/>
</dbReference>
<feature type="region of interest" description="Disordered" evidence="1">
    <location>
        <begin position="45"/>
        <end position="94"/>
    </location>
</feature>
<dbReference type="AlphaFoldDB" id="A0A4S9JVQ2"/>
<feature type="compositionally biased region" description="Low complexity" evidence="1">
    <location>
        <begin position="81"/>
        <end position="94"/>
    </location>
</feature>
<proteinExistence type="predicted"/>
<reference evidence="3 4" key="1">
    <citation type="submission" date="2018-10" db="EMBL/GenBank/DDBJ databases">
        <title>Fifty Aureobasidium pullulans genomes reveal a recombining polyextremotolerant generalist.</title>
        <authorList>
            <person name="Gostincar C."/>
            <person name="Turk M."/>
            <person name="Zajc J."/>
            <person name="Gunde-Cimerman N."/>
        </authorList>
    </citation>
    <scope>NUCLEOTIDE SEQUENCE [LARGE SCALE GENOMIC DNA]</scope>
    <source>
        <strain evidence="3 4">EXF-6604</strain>
    </source>
</reference>
<evidence type="ECO:0000256" key="1">
    <source>
        <dbReference type="SAM" id="MobiDB-lite"/>
    </source>
</evidence>
<evidence type="ECO:0000313" key="3">
    <source>
        <dbReference type="EMBL" id="THY06784.1"/>
    </source>
</evidence>
<name>A0A4S9JVQ2_AURPU</name>
<dbReference type="Proteomes" id="UP000306584">
    <property type="component" value="Unassembled WGS sequence"/>
</dbReference>
<evidence type="ECO:0000256" key="2">
    <source>
        <dbReference type="SAM" id="SignalP"/>
    </source>
</evidence>
<gene>
    <name evidence="3" type="ORF">D6D01_09855</name>
</gene>
<organism evidence="3 4">
    <name type="scientific">Aureobasidium pullulans</name>
    <name type="common">Black yeast</name>
    <name type="synonym">Pullularia pullulans</name>
    <dbReference type="NCBI Taxonomy" id="5580"/>
    <lineage>
        <taxon>Eukaryota</taxon>
        <taxon>Fungi</taxon>
        <taxon>Dikarya</taxon>
        <taxon>Ascomycota</taxon>
        <taxon>Pezizomycotina</taxon>
        <taxon>Dothideomycetes</taxon>
        <taxon>Dothideomycetidae</taxon>
        <taxon>Dothideales</taxon>
        <taxon>Saccotheciaceae</taxon>
        <taxon>Aureobasidium</taxon>
    </lineage>
</organism>
<evidence type="ECO:0000313" key="4">
    <source>
        <dbReference type="Proteomes" id="UP000306584"/>
    </source>
</evidence>
<sequence>MFTKTILATAFMALAASVAAAPTPVAQPDLASTLGNILSPGSGNANTGSLLSPGTGNSALNGNSAEGNGNGNEAGNGNSAGNGNTAGTNNGNGNTVDGNSLINLSKSFFSSHLSKTVVLILKQRTKKVI</sequence>